<evidence type="ECO:0000259" key="4">
    <source>
        <dbReference type="Pfam" id="PF20736"/>
    </source>
</evidence>
<dbReference type="RefSeq" id="WP_165105864.1">
    <property type="nucleotide sequence ID" value="NZ_JAAKYA010000015.1"/>
</dbReference>
<dbReference type="InterPro" id="IPR012878">
    <property type="entry name" value="Beta-AFase-like_GH127_cat"/>
</dbReference>
<feature type="domain" description="Non-reducing end beta-L-arabinofuranosidase-like GH127 middle" evidence="4">
    <location>
        <begin position="469"/>
        <end position="563"/>
    </location>
</feature>
<keyword evidence="6" id="KW-1185">Reference proteome</keyword>
<dbReference type="PANTHER" id="PTHR31151">
    <property type="entry name" value="PROLINE-TRNA LIGASE (DUF1680)"/>
    <property type="match status" value="1"/>
</dbReference>
<dbReference type="Proteomes" id="UP000477311">
    <property type="component" value="Unassembled WGS sequence"/>
</dbReference>
<evidence type="ECO:0000259" key="3">
    <source>
        <dbReference type="Pfam" id="PF20620"/>
    </source>
</evidence>
<dbReference type="GO" id="GO:0005975">
    <property type="term" value="P:carbohydrate metabolic process"/>
    <property type="evidence" value="ECO:0007669"/>
    <property type="project" value="InterPro"/>
</dbReference>
<protein>
    <submittedName>
        <fullName evidence="5">Glycosyl hydrolase</fullName>
    </submittedName>
</protein>
<dbReference type="SUPFAM" id="SSF48208">
    <property type="entry name" value="Six-hairpin glycosidases"/>
    <property type="match status" value="1"/>
</dbReference>
<dbReference type="InterPro" id="IPR008928">
    <property type="entry name" value="6-hairpin_glycosidase_sf"/>
</dbReference>
<dbReference type="PANTHER" id="PTHR31151:SF0">
    <property type="entry name" value="PROLINE-TRNA LIGASE (DUF1680)"/>
    <property type="match status" value="1"/>
</dbReference>
<feature type="domain" description="Non-reducing end beta-L-arabinofuranosidase-like GH127 catalytic" evidence="2">
    <location>
        <begin position="80"/>
        <end position="458"/>
    </location>
</feature>
<evidence type="ECO:0000259" key="2">
    <source>
        <dbReference type="Pfam" id="PF07944"/>
    </source>
</evidence>
<dbReference type="InterPro" id="IPR049046">
    <property type="entry name" value="Beta-AFase-like_GH127_middle"/>
</dbReference>
<reference evidence="5 6" key="1">
    <citation type="submission" date="2020-02" db="EMBL/GenBank/DDBJ databases">
        <title>Draft genome sequence of Limisphaera ngatamarikiensis NGM72.4T, a thermophilic Verrucomicrobia grouped in subdivision 3.</title>
        <authorList>
            <person name="Carere C.R."/>
            <person name="Steen J."/>
            <person name="Hugenholtz P."/>
            <person name="Stott M.B."/>
        </authorList>
    </citation>
    <scope>NUCLEOTIDE SEQUENCE [LARGE SCALE GENOMIC DNA]</scope>
    <source>
        <strain evidence="5 6">NGM72.4</strain>
    </source>
</reference>
<evidence type="ECO:0000313" key="5">
    <source>
        <dbReference type="EMBL" id="NGO38407.1"/>
    </source>
</evidence>
<feature type="domain" description="Glycoside hydrolase GH146 substrate-binding" evidence="3">
    <location>
        <begin position="675"/>
        <end position="809"/>
    </location>
</feature>
<dbReference type="AlphaFoldDB" id="A0A6M1RLR0"/>
<organism evidence="5 6">
    <name type="scientific">Limisphaera ngatamarikiensis</name>
    <dbReference type="NCBI Taxonomy" id="1324935"/>
    <lineage>
        <taxon>Bacteria</taxon>
        <taxon>Pseudomonadati</taxon>
        <taxon>Verrucomicrobiota</taxon>
        <taxon>Verrucomicrobiia</taxon>
        <taxon>Limisphaerales</taxon>
        <taxon>Limisphaeraceae</taxon>
        <taxon>Limisphaera</taxon>
    </lineage>
</organism>
<evidence type="ECO:0000313" key="6">
    <source>
        <dbReference type="Proteomes" id="UP000477311"/>
    </source>
</evidence>
<feature type="region of interest" description="Disordered" evidence="1">
    <location>
        <begin position="1"/>
        <end position="25"/>
    </location>
</feature>
<keyword evidence="5" id="KW-0378">Hydrolase</keyword>
<proteinExistence type="predicted"/>
<sequence length="813" mass="92340">MKRGVNQRWRSDREQGGMTQCPAAGRAAGRRGCGGGWTSRVIACAVGIAVGGSLHGGAAEWWPAADQVVRWEAQPFAPAQVRLLDGPFRTAQELDARWLLRLEPDRLLAPYRREAGLPLKAPVYGGWESQSISGHSLGHYLSACARMYQALGDPQFKQRVDYIVQELAACQEARGDGFVGGMPESRRIFDEIARGEIRSGGFDLNGSWVPWYNLHKVFAGLLDAHAYCTNAQALQVAARLGDWVARVTKNLDDAQWQRMLACEHGGMNEVLAELAARTGNSLYLDLARKFYHRAVLDPLAEGRDELQGKHANTQIPKTIGAARIFELTGEARFAAVASNFFHIVLRSHTYATGGNSEGEHFGPPGQLSRRLGDNTTETCNTYNMLKLARALYRWHPDASLGDYYERALWNHILASQNPEDGRVLYFLPLRQGGVKRFMDDHAFTCCSGTGMENHARYNENIFFHGTESLWVDQFIASELRWPDKGLRLRMHTHFPEEPEVRLQFFPDRPVHLTLYIRHPFWATNGFELELNGQPLSVPSRPGSYARIRRDWHPEDVLVVRMPMSLRWEPMPDNPRRVAIFYGPILLAGQVGSPGSDDPVPVLVTGDRPVSEWLMPGWGRPLEFQTRGVGRPRDVWLKPFYATYDVRHMVYWDLFTEAEWEQRRAEYEAEQARLRELEARTVDRFAIGEMQPERDHNLKGEKTAPGEFNGRKFRHAWDGGWFAFEVAVPPDAPADLVITYWGSETGNRTFDVLVEGERIDTTRLHMDRPNEFWDKVYPLPERLTRGKQRVEVRFQAHPGNYAGGVFGVRVVRRQ</sequence>
<dbReference type="GO" id="GO:0016787">
    <property type="term" value="F:hydrolase activity"/>
    <property type="evidence" value="ECO:0007669"/>
    <property type="project" value="UniProtKB-KW"/>
</dbReference>
<dbReference type="Gene3D" id="2.60.120.260">
    <property type="entry name" value="Galactose-binding domain-like"/>
    <property type="match status" value="1"/>
</dbReference>
<evidence type="ECO:0000256" key="1">
    <source>
        <dbReference type="SAM" id="MobiDB-lite"/>
    </source>
</evidence>
<dbReference type="Pfam" id="PF20736">
    <property type="entry name" value="Glyco_hydro127M"/>
    <property type="match status" value="1"/>
</dbReference>
<dbReference type="EMBL" id="JAAKYA010000015">
    <property type="protein sequence ID" value="NGO38407.1"/>
    <property type="molecule type" value="Genomic_DNA"/>
</dbReference>
<dbReference type="Pfam" id="PF20620">
    <property type="entry name" value="DUF6805"/>
    <property type="match status" value="1"/>
</dbReference>
<comment type="caution">
    <text evidence="5">The sequence shown here is derived from an EMBL/GenBank/DDBJ whole genome shotgun (WGS) entry which is preliminary data.</text>
</comment>
<dbReference type="InterPro" id="IPR046544">
    <property type="entry name" value="GH146_SB_dom"/>
</dbReference>
<name>A0A6M1RLR0_9BACT</name>
<accession>A0A6M1RLR0</accession>
<gene>
    <name evidence="5" type="ORF">G4L39_03210</name>
</gene>
<dbReference type="Pfam" id="PF07944">
    <property type="entry name" value="Beta-AFase-like_GH127_cat"/>
    <property type="match status" value="1"/>
</dbReference>